<evidence type="ECO:0000256" key="5">
    <source>
        <dbReference type="ARBA" id="ARBA00022692"/>
    </source>
</evidence>
<dbReference type="InterPro" id="IPR003838">
    <property type="entry name" value="ABC3_permease_C"/>
</dbReference>
<protein>
    <submittedName>
        <fullName evidence="11">Lipoprotein-releasing ABC transporter permease subunit</fullName>
    </submittedName>
</protein>
<feature type="transmembrane region" description="Helical" evidence="8">
    <location>
        <begin position="21"/>
        <end position="49"/>
    </location>
</feature>
<dbReference type="EMBL" id="JAJLJH010000001">
    <property type="protein sequence ID" value="MCK9684410.1"/>
    <property type="molecule type" value="Genomic_DNA"/>
</dbReference>
<evidence type="ECO:0000259" key="10">
    <source>
        <dbReference type="Pfam" id="PF12704"/>
    </source>
</evidence>
<evidence type="ECO:0000313" key="11">
    <source>
        <dbReference type="EMBL" id="MCK9684410.1"/>
    </source>
</evidence>
<dbReference type="InterPro" id="IPR025857">
    <property type="entry name" value="MacB_PCD"/>
</dbReference>
<evidence type="ECO:0000313" key="12">
    <source>
        <dbReference type="Proteomes" id="UP001139353"/>
    </source>
</evidence>
<dbReference type="PANTHER" id="PTHR30489">
    <property type="entry name" value="LIPOPROTEIN-RELEASING SYSTEM TRANSMEMBRANE PROTEIN LOLE"/>
    <property type="match status" value="1"/>
</dbReference>
<dbReference type="RefSeq" id="WP_275680441.1">
    <property type="nucleotide sequence ID" value="NZ_JAJLJH010000001.1"/>
</dbReference>
<keyword evidence="6 8" id="KW-1133">Transmembrane helix</keyword>
<evidence type="ECO:0000256" key="7">
    <source>
        <dbReference type="ARBA" id="ARBA00023136"/>
    </source>
</evidence>
<feature type="transmembrane region" description="Helical" evidence="8">
    <location>
        <begin position="384"/>
        <end position="404"/>
    </location>
</feature>
<dbReference type="Pfam" id="PF02687">
    <property type="entry name" value="FtsX"/>
    <property type="match status" value="1"/>
</dbReference>
<evidence type="ECO:0000259" key="9">
    <source>
        <dbReference type="Pfam" id="PF02687"/>
    </source>
</evidence>
<dbReference type="GO" id="GO:0044874">
    <property type="term" value="P:lipoprotein localization to outer membrane"/>
    <property type="evidence" value="ECO:0007669"/>
    <property type="project" value="TreeGrafter"/>
</dbReference>
<keyword evidence="7 8" id="KW-0472">Membrane</keyword>
<keyword evidence="11" id="KW-0449">Lipoprotein</keyword>
<dbReference type="NCBIfam" id="TIGR02212">
    <property type="entry name" value="lolCE"/>
    <property type="match status" value="1"/>
</dbReference>
<feature type="domain" description="MacB-like periplasmic core" evidence="10">
    <location>
        <begin position="28"/>
        <end position="245"/>
    </location>
</feature>
<evidence type="ECO:0000256" key="8">
    <source>
        <dbReference type="SAM" id="Phobius"/>
    </source>
</evidence>
<feature type="transmembrane region" description="Helical" evidence="8">
    <location>
        <begin position="275"/>
        <end position="299"/>
    </location>
</feature>
<proteinExistence type="inferred from homology"/>
<organism evidence="11 12">
    <name type="scientific">Scleromatobacter humisilvae</name>
    <dbReference type="NCBI Taxonomy" id="2897159"/>
    <lineage>
        <taxon>Bacteria</taxon>
        <taxon>Pseudomonadati</taxon>
        <taxon>Pseudomonadota</taxon>
        <taxon>Betaproteobacteria</taxon>
        <taxon>Burkholderiales</taxon>
        <taxon>Sphaerotilaceae</taxon>
        <taxon>Scleromatobacter</taxon>
    </lineage>
</organism>
<dbReference type="Proteomes" id="UP001139353">
    <property type="component" value="Unassembled WGS sequence"/>
</dbReference>
<comment type="subcellular location">
    <subcellularLocation>
        <location evidence="1">Cell membrane</location>
        <topology evidence="1">Multi-pass membrane protein</topology>
    </subcellularLocation>
</comment>
<keyword evidence="12" id="KW-1185">Reference proteome</keyword>
<keyword evidence="3" id="KW-0813">Transport</keyword>
<dbReference type="InterPro" id="IPR011925">
    <property type="entry name" value="LolCE_TM"/>
</dbReference>
<dbReference type="GO" id="GO:0098797">
    <property type="term" value="C:plasma membrane protein complex"/>
    <property type="evidence" value="ECO:0007669"/>
    <property type="project" value="TreeGrafter"/>
</dbReference>
<sequence>MPFEWSIGWRYTRAGRAGRRNTFISFISLVSMLGIALGVAALIIVLSVMNGFQNEVSDRMLKAIPHIQLMNDNGDAIADWQALATKARQIEPGIRAAAPYTETQSLLAHGDGVRGAVVRGVDPAEEGGITDLAAELQHEGVLQKLQPGSWNIVLGAELARTLDVTVGDQVTVIAPGAQVTPAGALPRLKSFNVVGVFSVGHYEYDSALALAALDDTAKLYRTGGATGVQLKLADVHDARAAANRLAVGLGNGLRVQDWTRTNAAWYDAVQIEKTMMAIILTLIVAVAAFNLVSTLVMTVTDKQADIAILRTLGASPRSIMLIFMVQGASSGIAGTVGGVVFGLLVAYNIPSIVPFIEHLLHTTFLPAQVYLIDHMPSDPQLSDLVPICLWALFFAFIATLYPSWSASRVRPAEALRYE</sequence>
<dbReference type="Pfam" id="PF12704">
    <property type="entry name" value="MacB_PCD"/>
    <property type="match status" value="1"/>
</dbReference>
<comment type="caution">
    <text evidence="11">The sequence shown here is derived from an EMBL/GenBank/DDBJ whole genome shotgun (WGS) entry which is preliminary data.</text>
</comment>
<keyword evidence="4" id="KW-1003">Cell membrane</keyword>
<feature type="domain" description="ABC3 transporter permease C-terminal" evidence="9">
    <location>
        <begin position="278"/>
        <end position="408"/>
    </location>
</feature>
<evidence type="ECO:0000256" key="1">
    <source>
        <dbReference type="ARBA" id="ARBA00004651"/>
    </source>
</evidence>
<dbReference type="GO" id="GO:0042953">
    <property type="term" value="P:lipoprotein transport"/>
    <property type="evidence" value="ECO:0007669"/>
    <property type="project" value="InterPro"/>
</dbReference>
<evidence type="ECO:0000256" key="3">
    <source>
        <dbReference type="ARBA" id="ARBA00022448"/>
    </source>
</evidence>
<comment type="similarity">
    <text evidence="2">Belongs to the ABC-4 integral membrane protein family. LolC/E subfamily.</text>
</comment>
<evidence type="ECO:0000256" key="2">
    <source>
        <dbReference type="ARBA" id="ARBA00005236"/>
    </source>
</evidence>
<reference evidence="11" key="1">
    <citation type="submission" date="2021-11" db="EMBL/GenBank/DDBJ databases">
        <title>BS-T2-15 a new species belonging to the Comamonadaceae family isolated from the soil of a French oak forest.</title>
        <authorList>
            <person name="Mieszkin S."/>
            <person name="Alain K."/>
        </authorList>
    </citation>
    <scope>NUCLEOTIDE SEQUENCE</scope>
    <source>
        <strain evidence="11">BS-T2-15</strain>
    </source>
</reference>
<evidence type="ECO:0000256" key="6">
    <source>
        <dbReference type="ARBA" id="ARBA00022989"/>
    </source>
</evidence>
<gene>
    <name evidence="11" type="ORF">LPC04_01665</name>
</gene>
<dbReference type="PANTHER" id="PTHR30489:SF0">
    <property type="entry name" value="LIPOPROTEIN-RELEASING SYSTEM TRANSMEMBRANE PROTEIN LOLE"/>
    <property type="match status" value="1"/>
</dbReference>
<accession>A0A9X2C0Z1</accession>
<dbReference type="InterPro" id="IPR051447">
    <property type="entry name" value="Lipoprotein-release_system"/>
</dbReference>
<evidence type="ECO:0000256" key="4">
    <source>
        <dbReference type="ARBA" id="ARBA00022475"/>
    </source>
</evidence>
<keyword evidence="5 8" id="KW-0812">Transmembrane</keyword>
<feature type="transmembrane region" description="Helical" evidence="8">
    <location>
        <begin position="320"/>
        <end position="346"/>
    </location>
</feature>
<name>A0A9X2C0Z1_9BURK</name>
<dbReference type="AlphaFoldDB" id="A0A9X2C0Z1"/>